<gene>
    <name evidence="1" type="ORF">SAMN05444280_12463</name>
</gene>
<protein>
    <recommendedName>
        <fullName evidence="3">SatD family (SatD)</fullName>
    </recommendedName>
</protein>
<proteinExistence type="predicted"/>
<evidence type="ECO:0000313" key="1">
    <source>
        <dbReference type="EMBL" id="SHJ62688.1"/>
    </source>
</evidence>
<evidence type="ECO:0000313" key="2">
    <source>
        <dbReference type="Proteomes" id="UP000184050"/>
    </source>
</evidence>
<dbReference type="Proteomes" id="UP000184050">
    <property type="component" value="Unassembled WGS sequence"/>
</dbReference>
<dbReference type="OrthoDB" id="7064118at2"/>
<reference evidence="1 2" key="1">
    <citation type="submission" date="2016-11" db="EMBL/GenBank/DDBJ databases">
        <authorList>
            <person name="Jaros S."/>
            <person name="Januszkiewicz K."/>
            <person name="Wedrychowicz H."/>
        </authorList>
    </citation>
    <scope>NUCLEOTIDE SEQUENCE [LARGE SCALE GENOMIC DNA]</scope>
    <source>
        <strain evidence="1 2">DSM 27063</strain>
    </source>
</reference>
<dbReference type="AlphaFoldDB" id="A0A1M6KUK5"/>
<name>A0A1M6KUK5_9BACT</name>
<dbReference type="EMBL" id="FQZE01000024">
    <property type="protein sequence ID" value="SHJ62688.1"/>
    <property type="molecule type" value="Genomic_DNA"/>
</dbReference>
<organism evidence="1 2">
    <name type="scientific">Tangfeifania diversioriginum</name>
    <dbReference type="NCBI Taxonomy" id="1168035"/>
    <lineage>
        <taxon>Bacteria</taxon>
        <taxon>Pseudomonadati</taxon>
        <taxon>Bacteroidota</taxon>
        <taxon>Bacteroidia</taxon>
        <taxon>Marinilabiliales</taxon>
        <taxon>Prolixibacteraceae</taxon>
        <taxon>Tangfeifania</taxon>
    </lineage>
</organism>
<accession>A0A1M6KUK5</accession>
<sequence length="226" mass="25523">MVIFLFITLNGYICHVNKKKQIAVITGDIVNSSVLNEDQKKVIQNKIEGIKNEGILLKPRFYRGDSFQLAAKPIVALKLALKFRLEVKRWQERNDVRISIGIGEVSSWNEDVLLSNGPAFERSGKNLDGLKKKDLNIIIVSGSRELDRELETYCYMADLLVQDLTSVQANVIFYKLDGTPQGKIGEILHISQPAVSKTLKAANWKAIEKFIKRYAQIIEKNYGISA</sequence>
<dbReference type="STRING" id="1168035.SAMN05444280_12463"/>
<dbReference type="RefSeq" id="WP_139279605.1">
    <property type="nucleotide sequence ID" value="NZ_FQZE01000024.1"/>
</dbReference>
<evidence type="ECO:0008006" key="3">
    <source>
        <dbReference type="Google" id="ProtNLM"/>
    </source>
</evidence>
<keyword evidence="2" id="KW-1185">Reference proteome</keyword>